<dbReference type="InterPro" id="IPR011453">
    <property type="entry name" value="DUF1559"/>
</dbReference>
<sequence length="354" mass="38527">MNTVETRARRKRSGFTLVELLVVIAIIGILVALLLPAVQAAREAARRSSCQNNLKQLGLALQMHHDTYKALPSGAMNREGSMWTYYILPFLEETNTQAFMHIGENGSGNFQWANPSPYTHEQIAGDPTKANIIACETVVSVFRCPSARLLAHQWDASSWSPPWIVMRRVPGSYLGSATGISVNQNLPGPDGTLPMTGLDGVLFGLSDISMRQITDGTSNTLLIAEAVHDTQALEDHGLEGEDRLGSRKDHWYIGSDDIDSWDGNDMSEAVGSTGVPINYQNEVRDQDPCSSPSHPYCQKLQLAFGSEHPGGMQGVRVDGSVDFFQENMDAVAYRDLATRASQVPGSTGGPRGPR</sequence>
<dbReference type="Proteomes" id="UP001155241">
    <property type="component" value="Unassembled WGS sequence"/>
</dbReference>
<dbReference type="RefSeq" id="WP_252851793.1">
    <property type="nucleotide sequence ID" value="NZ_JAMXLR010000026.1"/>
</dbReference>
<dbReference type="InterPro" id="IPR012902">
    <property type="entry name" value="N_methyl_site"/>
</dbReference>
<gene>
    <name evidence="2" type="ORF">NG895_07190</name>
</gene>
<keyword evidence="3" id="KW-1185">Reference proteome</keyword>
<dbReference type="SUPFAM" id="SSF54523">
    <property type="entry name" value="Pili subunits"/>
    <property type="match status" value="1"/>
</dbReference>
<dbReference type="InterPro" id="IPR045584">
    <property type="entry name" value="Pilin-like"/>
</dbReference>
<evidence type="ECO:0000259" key="1">
    <source>
        <dbReference type="Pfam" id="PF07596"/>
    </source>
</evidence>
<organism evidence="2 3">
    <name type="scientific">Aeoliella straminimaris</name>
    <dbReference type="NCBI Taxonomy" id="2954799"/>
    <lineage>
        <taxon>Bacteria</taxon>
        <taxon>Pseudomonadati</taxon>
        <taxon>Planctomycetota</taxon>
        <taxon>Planctomycetia</taxon>
        <taxon>Pirellulales</taxon>
        <taxon>Lacipirellulaceae</taxon>
        <taxon>Aeoliella</taxon>
    </lineage>
</organism>
<dbReference type="AlphaFoldDB" id="A0A9X2F8R1"/>
<dbReference type="PANTHER" id="PTHR30093">
    <property type="entry name" value="GENERAL SECRETION PATHWAY PROTEIN G"/>
    <property type="match status" value="1"/>
</dbReference>
<dbReference type="Pfam" id="PF07596">
    <property type="entry name" value="SBP_bac_10"/>
    <property type="match status" value="1"/>
</dbReference>
<reference evidence="2" key="1">
    <citation type="submission" date="2022-06" db="EMBL/GenBank/DDBJ databases">
        <title>Aeoliella straminimaris, a novel planctomycete from sediments.</title>
        <authorList>
            <person name="Vitorino I.R."/>
            <person name="Lage O.M."/>
        </authorList>
    </citation>
    <scope>NUCLEOTIDE SEQUENCE</scope>
    <source>
        <strain evidence="2">ICT_H6.2</strain>
    </source>
</reference>
<evidence type="ECO:0000313" key="3">
    <source>
        <dbReference type="Proteomes" id="UP001155241"/>
    </source>
</evidence>
<dbReference type="PANTHER" id="PTHR30093:SF2">
    <property type="entry name" value="TYPE II SECRETION SYSTEM PROTEIN H"/>
    <property type="match status" value="1"/>
</dbReference>
<proteinExistence type="predicted"/>
<dbReference type="EMBL" id="JAMXLR010000026">
    <property type="protein sequence ID" value="MCO6043687.1"/>
    <property type="molecule type" value="Genomic_DNA"/>
</dbReference>
<protein>
    <submittedName>
        <fullName evidence="2">DUF1559 domain-containing protein</fullName>
    </submittedName>
</protein>
<dbReference type="Gene3D" id="3.30.700.10">
    <property type="entry name" value="Glycoprotein, Type 4 Pilin"/>
    <property type="match status" value="1"/>
</dbReference>
<feature type="domain" description="DUF1559" evidence="1">
    <location>
        <begin position="39"/>
        <end position="329"/>
    </location>
</feature>
<dbReference type="NCBIfam" id="TIGR02532">
    <property type="entry name" value="IV_pilin_GFxxxE"/>
    <property type="match status" value="1"/>
</dbReference>
<evidence type="ECO:0000313" key="2">
    <source>
        <dbReference type="EMBL" id="MCO6043687.1"/>
    </source>
</evidence>
<accession>A0A9X2F8R1</accession>
<comment type="caution">
    <text evidence="2">The sequence shown here is derived from an EMBL/GenBank/DDBJ whole genome shotgun (WGS) entry which is preliminary data.</text>
</comment>
<dbReference type="PROSITE" id="PS00409">
    <property type="entry name" value="PROKAR_NTER_METHYL"/>
    <property type="match status" value="1"/>
</dbReference>
<name>A0A9X2F8R1_9BACT</name>
<dbReference type="Pfam" id="PF07963">
    <property type="entry name" value="N_methyl"/>
    <property type="match status" value="1"/>
</dbReference>